<dbReference type="InterPro" id="IPR001878">
    <property type="entry name" value="Znf_CCHC"/>
</dbReference>
<evidence type="ECO:0000313" key="3">
    <source>
        <dbReference type="EMBL" id="CAG8830307.1"/>
    </source>
</evidence>
<dbReference type="GO" id="GO:0003676">
    <property type="term" value="F:nucleic acid binding"/>
    <property type="evidence" value="ECO:0007669"/>
    <property type="project" value="InterPro"/>
</dbReference>
<keyword evidence="1" id="KW-0862">Zinc</keyword>
<keyword evidence="4" id="KW-1185">Reference proteome</keyword>
<dbReference type="SMART" id="SM00343">
    <property type="entry name" value="ZnF_C2HC"/>
    <property type="match status" value="2"/>
</dbReference>
<dbReference type="Gene3D" id="4.10.60.10">
    <property type="entry name" value="Zinc finger, CCHC-type"/>
    <property type="match status" value="1"/>
</dbReference>
<gene>
    <name evidence="3" type="ORF">CPELLU_LOCUS20591</name>
</gene>
<keyword evidence="1" id="KW-0479">Metal-binding</keyword>
<dbReference type="InterPro" id="IPR041670">
    <property type="entry name" value="Znf-CCHC_6"/>
</dbReference>
<dbReference type="InterPro" id="IPR036875">
    <property type="entry name" value="Znf_CCHC_sf"/>
</dbReference>
<dbReference type="PROSITE" id="PS50158">
    <property type="entry name" value="ZF_CCHC"/>
    <property type="match status" value="2"/>
</dbReference>
<dbReference type="EMBL" id="CAJVQA010063786">
    <property type="protein sequence ID" value="CAG8830307.1"/>
    <property type="molecule type" value="Genomic_DNA"/>
</dbReference>
<comment type="caution">
    <text evidence="3">The sequence shown here is derived from an EMBL/GenBank/DDBJ whole genome shotgun (WGS) entry which is preliminary data.</text>
</comment>
<evidence type="ECO:0000313" key="4">
    <source>
        <dbReference type="Proteomes" id="UP000789759"/>
    </source>
</evidence>
<keyword evidence="1" id="KW-0863">Zinc-finger</keyword>
<dbReference type="Proteomes" id="UP000789759">
    <property type="component" value="Unassembled WGS sequence"/>
</dbReference>
<feature type="non-terminal residue" evidence="3">
    <location>
        <position position="1"/>
    </location>
</feature>
<dbReference type="AlphaFoldDB" id="A0A9N9KHL5"/>
<dbReference type="GO" id="GO:0008270">
    <property type="term" value="F:zinc ion binding"/>
    <property type="evidence" value="ECO:0007669"/>
    <property type="project" value="UniProtKB-KW"/>
</dbReference>
<evidence type="ECO:0000256" key="1">
    <source>
        <dbReference type="PROSITE-ProRule" id="PRU00047"/>
    </source>
</evidence>
<accession>A0A9N9KHL5</accession>
<feature type="domain" description="CCHC-type" evidence="2">
    <location>
        <begin position="116"/>
        <end position="130"/>
    </location>
</feature>
<sequence length="275" mass="32142">RTCPNRLAMVPYNPNNALIPYQQNNALIPYQQNNALIPFTPQTSIMNKWKVPWMSDMVMIRKRPTKGKLCQHCGAMGHRNRNCPIRAANVAVRNLNNIKKSVKKYFDNPTLNIRSCYCCGEIGHNRRSCPINRANRGYCIFREHRKTIKKGINEFRKYYGINRKLFVNIPYQQQYMNIPQQSFIFYNQNIPKIPKIPRRLRIPNYIAACGCCGNENHNRYDPQCPFQNGLIQPCLNPRLIKSIRELRLWYVENNRPIPPNIGIGLQPPRPNQPPP</sequence>
<reference evidence="3" key="1">
    <citation type="submission" date="2021-06" db="EMBL/GenBank/DDBJ databases">
        <authorList>
            <person name="Kallberg Y."/>
            <person name="Tangrot J."/>
            <person name="Rosling A."/>
        </authorList>
    </citation>
    <scope>NUCLEOTIDE SEQUENCE</scope>
    <source>
        <strain evidence="3">FL966</strain>
    </source>
</reference>
<protein>
    <submittedName>
        <fullName evidence="3">4991_t:CDS:1</fullName>
    </submittedName>
</protein>
<evidence type="ECO:0000259" key="2">
    <source>
        <dbReference type="PROSITE" id="PS50158"/>
    </source>
</evidence>
<organism evidence="3 4">
    <name type="scientific">Cetraspora pellucida</name>
    <dbReference type="NCBI Taxonomy" id="1433469"/>
    <lineage>
        <taxon>Eukaryota</taxon>
        <taxon>Fungi</taxon>
        <taxon>Fungi incertae sedis</taxon>
        <taxon>Mucoromycota</taxon>
        <taxon>Glomeromycotina</taxon>
        <taxon>Glomeromycetes</taxon>
        <taxon>Diversisporales</taxon>
        <taxon>Gigasporaceae</taxon>
        <taxon>Cetraspora</taxon>
    </lineage>
</organism>
<name>A0A9N9KHL5_9GLOM</name>
<dbReference type="OrthoDB" id="8026949at2759"/>
<feature type="domain" description="CCHC-type" evidence="2">
    <location>
        <begin position="70"/>
        <end position="84"/>
    </location>
</feature>
<dbReference type="Pfam" id="PF15288">
    <property type="entry name" value="zf-CCHC_6"/>
    <property type="match status" value="1"/>
</dbReference>
<dbReference type="SUPFAM" id="SSF57756">
    <property type="entry name" value="Retrovirus zinc finger-like domains"/>
    <property type="match status" value="2"/>
</dbReference>
<proteinExistence type="predicted"/>
<feature type="non-terminal residue" evidence="3">
    <location>
        <position position="275"/>
    </location>
</feature>